<sequence>MSAKHFEVVVIGGGAIGAGLAHSLADRGVDTALFEADHLGAGSTVRSAGGIRQQFSDDRKTRLAMESRRLFDEYAAAAGDAFDVCETGYMFLAQTDAEADGFREDATHQRALGLDVDLLEPMACADRVPGLKTDDLVLGKYCPTDCVTDPGAVTRWLGERAASMGVRVSEDEPVIDVHTDGAGGDVTAVETPEATYGCDAVVDAAGVWAAHVAATVGVEIPITPARVQLAFTAEEPVPADAPFVVDIHERRYFRPADNGRTMFGGANVHDEAPVDPTNYDTEYDEAFVEQTVSFARKRLTVGDVSIEDGWAGLKGLTPDGDPLVGEVDAVPGFYLAAGCNGHGFMLAPALGRALARRLDTGEWGDIDLDPYDPDRFDGDDDGTEDAGFMGVS</sequence>
<feature type="domain" description="FAD dependent oxidoreductase" evidence="3">
    <location>
        <begin position="8"/>
        <end position="357"/>
    </location>
</feature>
<keyword evidence="1 4" id="KW-0560">Oxidoreductase</keyword>
<reference evidence="4 5" key="1">
    <citation type="journal article" date="2019" name="Int. J. Syst. Evol. Microbiol.">
        <title>The Global Catalogue of Microorganisms (GCM) 10K type strain sequencing project: providing services to taxonomists for standard genome sequencing and annotation.</title>
        <authorList>
            <consortium name="The Broad Institute Genomics Platform"/>
            <consortium name="The Broad Institute Genome Sequencing Center for Infectious Disease"/>
            <person name="Wu L."/>
            <person name="Ma J."/>
        </authorList>
    </citation>
    <scope>NUCLEOTIDE SEQUENCE [LARGE SCALE GENOMIC DNA]</scope>
    <source>
        <strain evidence="4 5">NBRC 111368</strain>
    </source>
</reference>
<comment type="caution">
    <text evidence="4">The sequence shown here is derived from an EMBL/GenBank/DDBJ whole genome shotgun (WGS) entry which is preliminary data.</text>
</comment>
<gene>
    <name evidence="4" type="ORF">ACFQE1_02385</name>
</gene>
<proteinExistence type="predicted"/>
<feature type="region of interest" description="Disordered" evidence="2">
    <location>
        <begin position="368"/>
        <end position="392"/>
    </location>
</feature>
<keyword evidence="5" id="KW-1185">Reference proteome</keyword>
<evidence type="ECO:0000313" key="5">
    <source>
        <dbReference type="Proteomes" id="UP001596328"/>
    </source>
</evidence>
<organism evidence="4 5">
    <name type="scientific">Halobium palmae</name>
    <dbReference type="NCBI Taxonomy" id="1776492"/>
    <lineage>
        <taxon>Archaea</taxon>
        <taxon>Methanobacteriati</taxon>
        <taxon>Methanobacteriota</taxon>
        <taxon>Stenosarchaea group</taxon>
        <taxon>Halobacteria</taxon>
        <taxon>Halobacteriales</taxon>
        <taxon>Haloferacaceae</taxon>
        <taxon>Halobium</taxon>
    </lineage>
</organism>
<dbReference type="EMBL" id="JBHSWU010000009">
    <property type="protein sequence ID" value="MFC6723258.1"/>
    <property type="molecule type" value="Genomic_DNA"/>
</dbReference>
<dbReference type="InterPro" id="IPR006076">
    <property type="entry name" value="FAD-dep_OxRdtase"/>
</dbReference>
<evidence type="ECO:0000259" key="3">
    <source>
        <dbReference type="Pfam" id="PF01266"/>
    </source>
</evidence>
<protein>
    <submittedName>
        <fullName evidence="4">NAD(P)/FAD-dependent oxidoreductase</fullName>
        <ecNumber evidence="4">1.-.-.-</ecNumber>
    </submittedName>
</protein>
<accession>A0ABD5RWB3</accession>
<name>A0ABD5RWB3_9EURY</name>
<dbReference type="Pfam" id="PF01266">
    <property type="entry name" value="DAO"/>
    <property type="match status" value="1"/>
</dbReference>
<dbReference type="PANTHER" id="PTHR13847:SF287">
    <property type="entry name" value="FAD-DEPENDENT OXIDOREDUCTASE DOMAIN-CONTAINING PROTEIN 1"/>
    <property type="match status" value="1"/>
</dbReference>
<dbReference type="Gene3D" id="3.30.9.10">
    <property type="entry name" value="D-Amino Acid Oxidase, subunit A, domain 2"/>
    <property type="match status" value="1"/>
</dbReference>
<evidence type="ECO:0000256" key="1">
    <source>
        <dbReference type="ARBA" id="ARBA00023002"/>
    </source>
</evidence>
<evidence type="ECO:0000256" key="2">
    <source>
        <dbReference type="SAM" id="MobiDB-lite"/>
    </source>
</evidence>
<feature type="compositionally biased region" description="Acidic residues" evidence="2">
    <location>
        <begin position="368"/>
        <end position="384"/>
    </location>
</feature>
<dbReference type="Gene3D" id="3.50.50.60">
    <property type="entry name" value="FAD/NAD(P)-binding domain"/>
    <property type="match status" value="1"/>
</dbReference>
<dbReference type="PRINTS" id="PR00420">
    <property type="entry name" value="RNGMNOXGNASE"/>
</dbReference>
<dbReference type="PANTHER" id="PTHR13847">
    <property type="entry name" value="SARCOSINE DEHYDROGENASE-RELATED"/>
    <property type="match status" value="1"/>
</dbReference>
<dbReference type="GO" id="GO:0016491">
    <property type="term" value="F:oxidoreductase activity"/>
    <property type="evidence" value="ECO:0007669"/>
    <property type="project" value="UniProtKB-KW"/>
</dbReference>
<dbReference type="Proteomes" id="UP001596328">
    <property type="component" value="Unassembled WGS sequence"/>
</dbReference>
<dbReference type="InterPro" id="IPR036188">
    <property type="entry name" value="FAD/NAD-bd_sf"/>
</dbReference>
<dbReference type="EC" id="1.-.-.-" evidence="4"/>
<dbReference type="AlphaFoldDB" id="A0ABD5RWB3"/>
<evidence type="ECO:0000313" key="4">
    <source>
        <dbReference type="EMBL" id="MFC6723258.1"/>
    </source>
</evidence>
<dbReference type="SUPFAM" id="SSF51905">
    <property type="entry name" value="FAD/NAD(P)-binding domain"/>
    <property type="match status" value="1"/>
</dbReference>